<sequence length="246" mass="26308">MSFQDLEAGTLRPPAPAPLPQVVAHGVFQIHTKAAALRQLGDALGTPKETPALRARLRATQAEATRLAKTTSQNLKQGNDNNSIAPGSKLAMDFEAAMRELLQVQQRVRAAERRVQLQLQQRRKEEQELLAFSVDGGKELAEVEEERDQGIREVDQVIAELDAILGELALAALADDDDQGGGGGAVGDHGDIERTAETTSRAEEEVSWAAEVEMAAPVSPGSSSSTKCLLLAAVGLILFIFLVVLV</sequence>
<dbReference type="GO" id="GO:0031201">
    <property type="term" value="C:SNARE complex"/>
    <property type="evidence" value="ECO:0000318"/>
    <property type="project" value="GO_Central"/>
</dbReference>
<dbReference type="SUPFAM" id="SSF47661">
    <property type="entry name" value="t-snare proteins"/>
    <property type="match status" value="1"/>
</dbReference>
<dbReference type="InterPro" id="IPR006011">
    <property type="entry name" value="Syntaxin_N"/>
</dbReference>
<reference evidence="6" key="2">
    <citation type="submission" date="2017-06" db="EMBL/GenBank/DDBJ databases">
        <title>WGS assembly of Brachypodium distachyon.</title>
        <authorList>
            <consortium name="The International Brachypodium Initiative"/>
            <person name="Lucas S."/>
            <person name="Harmon-Smith M."/>
            <person name="Lail K."/>
            <person name="Tice H."/>
            <person name="Grimwood J."/>
            <person name="Bruce D."/>
            <person name="Barry K."/>
            <person name="Shu S."/>
            <person name="Lindquist E."/>
            <person name="Wang M."/>
            <person name="Pitluck S."/>
            <person name="Vogel J.P."/>
            <person name="Garvin D.F."/>
            <person name="Mockler T.C."/>
            <person name="Schmutz J."/>
            <person name="Rokhsar D."/>
            <person name="Bevan M.W."/>
        </authorList>
    </citation>
    <scope>NUCLEOTIDE SEQUENCE</scope>
    <source>
        <strain evidence="6">Bd21</strain>
    </source>
</reference>
<reference evidence="6 7" key="1">
    <citation type="journal article" date="2010" name="Nature">
        <title>Genome sequencing and analysis of the model grass Brachypodium distachyon.</title>
        <authorList>
            <consortium name="International Brachypodium Initiative"/>
        </authorList>
    </citation>
    <scope>NUCLEOTIDE SEQUENCE [LARGE SCALE GENOMIC DNA]</scope>
    <source>
        <strain evidence="6 7">Bd21</strain>
    </source>
</reference>
<dbReference type="EMBL" id="CM000880">
    <property type="protein sequence ID" value="KQK18911.1"/>
    <property type="molecule type" value="Genomic_DNA"/>
</dbReference>
<dbReference type="GO" id="GO:0006906">
    <property type="term" value="P:vesicle fusion"/>
    <property type="evidence" value="ECO:0000318"/>
    <property type="project" value="GO_Central"/>
</dbReference>
<dbReference type="AlphaFoldDB" id="I1GZM6"/>
<evidence type="ECO:0000256" key="2">
    <source>
        <dbReference type="SAM" id="Coils"/>
    </source>
</evidence>
<dbReference type="HOGENOM" id="CLU_059257_3_0_1"/>
<dbReference type="KEGG" id="bdi:100839052"/>
<dbReference type="RefSeq" id="XP_003560895.1">
    <property type="nucleotide sequence ID" value="XM_003560847.1"/>
</dbReference>
<keyword evidence="1" id="KW-0653">Protein transport</keyword>
<dbReference type="GeneID" id="100839052"/>
<organism evidence="7">
    <name type="scientific">Brachypodium distachyon</name>
    <name type="common">Purple false brome</name>
    <name type="synonym">Trachynia distachya</name>
    <dbReference type="NCBI Taxonomy" id="15368"/>
    <lineage>
        <taxon>Eukaryota</taxon>
        <taxon>Viridiplantae</taxon>
        <taxon>Streptophyta</taxon>
        <taxon>Embryophyta</taxon>
        <taxon>Tracheophyta</taxon>
        <taxon>Spermatophyta</taxon>
        <taxon>Magnoliopsida</taxon>
        <taxon>Liliopsida</taxon>
        <taxon>Poales</taxon>
        <taxon>Poaceae</taxon>
        <taxon>BOP clade</taxon>
        <taxon>Pooideae</taxon>
        <taxon>Stipodae</taxon>
        <taxon>Brachypodieae</taxon>
        <taxon>Brachypodium</taxon>
    </lineage>
</organism>
<keyword evidence="4" id="KW-0812">Transmembrane</keyword>
<dbReference type="OrthoDB" id="657430at2759"/>
<feature type="transmembrane region" description="Helical" evidence="4">
    <location>
        <begin position="229"/>
        <end position="245"/>
    </location>
</feature>
<feature type="region of interest" description="Disordered" evidence="3">
    <location>
        <begin position="179"/>
        <end position="207"/>
    </location>
</feature>
<dbReference type="GO" id="GO:0006886">
    <property type="term" value="P:intracellular protein transport"/>
    <property type="evidence" value="ECO:0000318"/>
    <property type="project" value="GO_Central"/>
</dbReference>
<gene>
    <name evidence="7" type="primary">LOC100839052</name>
    <name evidence="6" type="ORF">BRADI_1g45430v3</name>
</gene>
<dbReference type="GO" id="GO:0000149">
    <property type="term" value="F:SNARE binding"/>
    <property type="evidence" value="ECO:0000318"/>
    <property type="project" value="GO_Central"/>
</dbReference>
<dbReference type="GO" id="GO:0012505">
    <property type="term" value="C:endomembrane system"/>
    <property type="evidence" value="ECO:0000318"/>
    <property type="project" value="GO_Central"/>
</dbReference>
<dbReference type="EnsemblPlants" id="KQK18911">
    <property type="protein sequence ID" value="KQK18911"/>
    <property type="gene ID" value="BRADI_1g45430v3"/>
</dbReference>
<proteinExistence type="predicted"/>
<dbReference type="OMA" id="DNNSIAP"/>
<keyword evidence="4" id="KW-1133">Transmembrane helix</keyword>
<feature type="coiled-coil region" evidence="2">
    <location>
        <begin position="94"/>
        <end position="160"/>
    </location>
</feature>
<reference evidence="7" key="3">
    <citation type="submission" date="2018-08" db="UniProtKB">
        <authorList>
            <consortium name="EnsemblPlants"/>
        </authorList>
    </citation>
    <scope>IDENTIFICATION</scope>
    <source>
        <strain evidence="7">cv. Bd21</strain>
    </source>
</reference>
<dbReference type="InterPro" id="IPR045242">
    <property type="entry name" value="Syntaxin"/>
</dbReference>
<keyword evidence="4" id="KW-0472">Membrane</keyword>
<dbReference type="Gene3D" id="1.20.58.70">
    <property type="match status" value="1"/>
</dbReference>
<feature type="domain" description="Syntaxin N-terminal" evidence="5">
    <location>
        <begin position="21"/>
        <end position="140"/>
    </location>
</feature>
<dbReference type="GO" id="GO:0005484">
    <property type="term" value="F:SNAP receptor activity"/>
    <property type="evidence" value="ECO:0000318"/>
    <property type="project" value="GO_Central"/>
</dbReference>
<accession>I1GZM6</accession>
<keyword evidence="1" id="KW-0813">Transport</keyword>
<evidence type="ECO:0000313" key="6">
    <source>
        <dbReference type="EMBL" id="KQK18911.1"/>
    </source>
</evidence>
<dbReference type="GO" id="GO:0048278">
    <property type="term" value="P:vesicle docking"/>
    <property type="evidence" value="ECO:0000318"/>
    <property type="project" value="GO_Central"/>
</dbReference>
<keyword evidence="8" id="KW-1185">Reference proteome</keyword>
<dbReference type="STRING" id="15368.I1GZM6"/>
<dbReference type="Pfam" id="PF14523">
    <property type="entry name" value="Syntaxin_2"/>
    <property type="match status" value="1"/>
</dbReference>
<evidence type="ECO:0000313" key="7">
    <source>
        <dbReference type="EnsemblPlants" id="KQK18911"/>
    </source>
</evidence>
<evidence type="ECO:0000256" key="1">
    <source>
        <dbReference type="ARBA" id="ARBA00022927"/>
    </source>
</evidence>
<name>I1GZM6_BRADI</name>
<dbReference type="PANTHER" id="PTHR19957">
    <property type="entry name" value="SYNTAXIN"/>
    <property type="match status" value="1"/>
</dbReference>
<dbReference type="eggNOG" id="KOG0811">
    <property type="taxonomic scope" value="Eukaryota"/>
</dbReference>
<dbReference type="PANTHER" id="PTHR19957:SF398">
    <property type="entry name" value="SYNTAXIN-23"/>
    <property type="match status" value="1"/>
</dbReference>
<evidence type="ECO:0000313" key="8">
    <source>
        <dbReference type="Proteomes" id="UP000008810"/>
    </source>
</evidence>
<evidence type="ECO:0000256" key="3">
    <source>
        <dbReference type="SAM" id="MobiDB-lite"/>
    </source>
</evidence>
<evidence type="ECO:0000256" key="4">
    <source>
        <dbReference type="SAM" id="Phobius"/>
    </source>
</evidence>
<keyword evidence="2" id="KW-0175">Coiled coil</keyword>
<feature type="compositionally biased region" description="Basic and acidic residues" evidence="3">
    <location>
        <begin position="188"/>
        <end position="204"/>
    </location>
</feature>
<dbReference type="Proteomes" id="UP000008810">
    <property type="component" value="Chromosome 1"/>
</dbReference>
<dbReference type="InterPro" id="IPR010989">
    <property type="entry name" value="SNARE"/>
</dbReference>
<dbReference type="Gramene" id="KQK18911">
    <property type="protein sequence ID" value="KQK18911"/>
    <property type="gene ID" value="BRADI_1g45430v3"/>
</dbReference>
<evidence type="ECO:0000259" key="5">
    <source>
        <dbReference type="Pfam" id="PF14523"/>
    </source>
</evidence>
<protein>
    <recommendedName>
        <fullName evidence="5">Syntaxin N-terminal domain-containing protein</fullName>
    </recommendedName>
</protein>